<reference evidence="2 3" key="1">
    <citation type="submission" date="2018-06" db="EMBL/GenBank/DDBJ databases">
        <authorList>
            <consortium name="Pathogen Informatics"/>
            <person name="Doyle S."/>
        </authorList>
    </citation>
    <scope>NUCLEOTIDE SEQUENCE [LARGE SCALE GENOMIC DNA]</scope>
    <source>
        <strain evidence="2 3">NCTC13292</strain>
    </source>
</reference>
<accession>A0A378JBH4</accession>
<sequence>MIGFINEQYLNQGQLKRVKTMIEEDKREWRETMKLSKMGARNEPKDLLYFQNLVPGTSDSPFIDRYKKECLDDNDPDNERRKSLLDEFPPILSFSAQQKKKFYEDEARMCSFCCGGVLTSDNGLKNIDNYMYSNNSGKLYEGSAANIKSQLQEEARQEKFGSAEQSQRITEISQFSAVVDQREKNSAPAMTNAATQKQSSTLNPLKTDLKPPEAD</sequence>
<evidence type="ECO:0000313" key="2">
    <source>
        <dbReference type="EMBL" id="STX44799.1"/>
    </source>
</evidence>
<name>A0A378JBH4_9GAMM</name>
<proteinExistence type="predicted"/>
<organism evidence="2 3">
    <name type="scientific">Legionella donaldsonii</name>
    <dbReference type="NCBI Taxonomy" id="45060"/>
    <lineage>
        <taxon>Bacteria</taxon>
        <taxon>Pseudomonadati</taxon>
        <taxon>Pseudomonadota</taxon>
        <taxon>Gammaproteobacteria</taxon>
        <taxon>Legionellales</taxon>
        <taxon>Legionellaceae</taxon>
        <taxon>Legionella</taxon>
    </lineage>
</organism>
<dbReference type="Proteomes" id="UP000254677">
    <property type="component" value="Unassembled WGS sequence"/>
</dbReference>
<dbReference type="AlphaFoldDB" id="A0A378JBH4"/>
<evidence type="ECO:0000256" key="1">
    <source>
        <dbReference type="SAM" id="MobiDB-lite"/>
    </source>
</evidence>
<dbReference type="EMBL" id="UGOA01000001">
    <property type="protein sequence ID" value="STX44799.1"/>
    <property type="molecule type" value="Genomic_DNA"/>
</dbReference>
<feature type="compositionally biased region" description="Polar residues" evidence="1">
    <location>
        <begin position="188"/>
        <end position="204"/>
    </location>
</feature>
<keyword evidence="3" id="KW-1185">Reference proteome</keyword>
<evidence type="ECO:0000313" key="3">
    <source>
        <dbReference type="Proteomes" id="UP000254677"/>
    </source>
</evidence>
<feature type="region of interest" description="Disordered" evidence="1">
    <location>
        <begin position="180"/>
        <end position="215"/>
    </location>
</feature>
<protein>
    <submittedName>
        <fullName evidence="2">Uncharacterized protein</fullName>
    </submittedName>
</protein>
<gene>
    <name evidence="2" type="ORF">NCTC13292_02912</name>
</gene>